<feature type="coiled-coil region" evidence="1">
    <location>
        <begin position="43"/>
        <end position="77"/>
    </location>
</feature>
<evidence type="ECO:0000313" key="3">
    <source>
        <dbReference type="Proteomes" id="UP000215367"/>
    </source>
</evidence>
<evidence type="ECO:0000256" key="1">
    <source>
        <dbReference type="SAM" id="Coils"/>
    </source>
</evidence>
<protein>
    <submittedName>
        <fullName evidence="2">Uncharacterized protein</fullName>
    </submittedName>
</protein>
<reference evidence="2 3" key="1">
    <citation type="submission" date="2017-07" db="EMBL/GenBank/DDBJ databases">
        <title>Whole genome sequence of Azospirillum brasilense 2A1, a potential biofertilizer strain.</title>
        <authorList>
            <person name="Fontana C.A."/>
            <person name="Toffoli L.M."/>
            <person name="Salazar S.M."/>
            <person name="Puglisi E."/>
            <person name="Pedraza R."/>
            <person name="Bassi D."/>
            <person name="Cocconcelli P.S."/>
        </authorList>
    </citation>
    <scope>NUCLEOTIDE SEQUENCE [LARGE SCALE GENOMIC DNA]</scope>
    <source>
        <strain evidence="2 3">2A1</strain>
    </source>
</reference>
<dbReference type="AlphaFoldDB" id="A0A235H4E5"/>
<dbReference type="Proteomes" id="UP000215367">
    <property type="component" value="Unassembled WGS sequence"/>
</dbReference>
<dbReference type="RefSeq" id="WP_094307328.1">
    <property type="nucleotide sequence ID" value="NZ_NOWT01000060.1"/>
</dbReference>
<comment type="caution">
    <text evidence="2">The sequence shown here is derived from an EMBL/GenBank/DDBJ whole genome shotgun (WGS) entry which is preliminary data.</text>
</comment>
<dbReference type="EMBL" id="NOWT01000060">
    <property type="protein sequence ID" value="OYD80327.1"/>
    <property type="molecule type" value="Genomic_DNA"/>
</dbReference>
<keyword evidence="1" id="KW-0175">Coiled coil</keyword>
<proteinExistence type="predicted"/>
<gene>
    <name evidence="2" type="ORF">CHT98_31710</name>
</gene>
<name>A0A235H4E5_AZOBR</name>
<organism evidence="2 3">
    <name type="scientific">Azospirillum brasilense</name>
    <dbReference type="NCBI Taxonomy" id="192"/>
    <lineage>
        <taxon>Bacteria</taxon>
        <taxon>Pseudomonadati</taxon>
        <taxon>Pseudomonadota</taxon>
        <taxon>Alphaproteobacteria</taxon>
        <taxon>Rhodospirillales</taxon>
        <taxon>Azospirillaceae</taxon>
        <taxon>Azospirillum</taxon>
    </lineage>
</organism>
<sequence length="190" mass="20694">MNMDTFVLAVLVLCVGALGLSVVYEASRLTTTASRKALVRRKLDAQAVDLAALGRRIEDAQAESAVRQEALDRLTAERGRLTGLIASVKASKIALVHEVGDAQSGAQRYECELRTVPEFARLDPRRMLFTRAIWERRNIARVWADTPDAAAAMLQRAFSTRNGVLSSRPETIPLIPAASGPNDGARPVSR</sequence>
<evidence type="ECO:0000313" key="2">
    <source>
        <dbReference type="EMBL" id="OYD80327.1"/>
    </source>
</evidence>
<accession>A0A235H4E5</accession>